<protein>
    <recommendedName>
        <fullName evidence="3">Lectin</fullName>
    </recommendedName>
</protein>
<proteinExistence type="predicted"/>
<evidence type="ECO:0000313" key="2">
    <source>
        <dbReference type="Proteomes" id="UP000521872"/>
    </source>
</evidence>
<accession>A0A8H4VLR7</accession>
<dbReference type="Gene3D" id="2.60.120.260">
    <property type="entry name" value="Galactose-binding domain-like"/>
    <property type="match status" value="2"/>
</dbReference>
<keyword evidence="2" id="KW-1185">Reference proteome</keyword>
<dbReference type="AlphaFoldDB" id="A0A8H4VLR7"/>
<comment type="caution">
    <text evidence="1">The sequence shown here is derived from an EMBL/GenBank/DDBJ whole genome shotgun (WGS) entry which is preliminary data.</text>
</comment>
<dbReference type="EMBL" id="JAACJL010000044">
    <property type="protein sequence ID" value="KAF4615431.1"/>
    <property type="molecule type" value="Genomic_DNA"/>
</dbReference>
<dbReference type="Proteomes" id="UP000521872">
    <property type="component" value="Unassembled WGS sequence"/>
</dbReference>
<reference evidence="1 2" key="1">
    <citation type="submission" date="2019-12" db="EMBL/GenBank/DDBJ databases">
        <authorList>
            <person name="Floudas D."/>
            <person name="Bentzer J."/>
            <person name="Ahren D."/>
            <person name="Johansson T."/>
            <person name="Persson P."/>
            <person name="Tunlid A."/>
        </authorList>
    </citation>
    <scope>NUCLEOTIDE SEQUENCE [LARGE SCALE GENOMIC DNA]</scope>
    <source>
        <strain evidence="1 2">CBS 102.39</strain>
    </source>
</reference>
<gene>
    <name evidence="1" type="ORF">D9613_003541</name>
</gene>
<organism evidence="1 2">
    <name type="scientific">Agrocybe pediades</name>
    <dbReference type="NCBI Taxonomy" id="84607"/>
    <lineage>
        <taxon>Eukaryota</taxon>
        <taxon>Fungi</taxon>
        <taxon>Dikarya</taxon>
        <taxon>Basidiomycota</taxon>
        <taxon>Agaricomycotina</taxon>
        <taxon>Agaricomycetes</taxon>
        <taxon>Agaricomycetidae</taxon>
        <taxon>Agaricales</taxon>
        <taxon>Agaricineae</taxon>
        <taxon>Strophariaceae</taxon>
        <taxon>Agrocybe</taxon>
    </lineage>
</organism>
<evidence type="ECO:0000313" key="1">
    <source>
        <dbReference type="EMBL" id="KAF4615431.1"/>
    </source>
</evidence>
<name>A0A8H4VLR7_9AGAR</name>
<sequence length="433" mass="46858">MFLALFYITDSVSILHIEGLRSVSYASSTTSDKMFFKAAIFVSLAFYIGQALAVDLKNCNWIWTNDQSKNSGHSDELRAFQRAFHHADGKVPVAAEFFVASGHPHDLFVNDRHIGWFDGFEHGNDGAMGRIHTVPLESGPSIFTIRTQGSHRQIPAGLLSSIAIKFHDGSHEEFPSDSEWMAATEPYGDERPRWGKAKVLGLYGAKPWGTVIIVPEPVHAHFGGGGEHRPHHPHVPATPAAPLTINNASWVWTNETTTQPFGSGGPVYDNMAPGGARAFRKTIHVGKGTTINALNITIEVDNEYTLYVQGQQIGSQDDWSTAFHYLVNLTHPVSGPGSIVVAVNGTNTDTLGPAGLLAFIDLLGPKGRGKVGSQGIVMTDGTWKFDNTVPTGFEQPTFDDSTWGNVTVVGTYAKGPYQPSTLHDSPTIANVTA</sequence>
<evidence type="ECO:0008006" key="3">
    <source>
        <dbReference type="Google" id="ProtNLM"/>
    </source>
</evidence>